<dbReference type="Pfam" id="PF20469">
    <property type="entry name" value="OLD-like_TOPRIM"/>
    <property type="match status" value="1"/>
</dbReference>
<evidence type="ECO:0000313" key="3">
    <source>
        <dbReference type="Proteomes" id="UP000535415"/>
    </source>
</evidence>
<feature type="domain" description="AAA+ ATPase" evidence="1">
    <location>
        <begin position="25"/>
        <end position="290"/>
    </location>
</feature>
<organism evidence="2 3">
    <name type="scientific">Yoonia ponticola</name>
    <dbReference type="NCBI Taxonomy" id="1524255"/>
    <lineage>
        <taxon>Bacteria</taxon>
        <taxon>Pseudomonadati</taxon>
        <taxon>Pseudomonadota</taxon>
        <taxon>Alphaproteobacteria</taxon>
        <taxon>Rhodobacterales</taxon>
        <taxon>Paracoccaceae</taxon>
        <taxon>Yoonia</taxon>
    </lineage>
</organism>
<dbReference type="RefSeq" id="WP_183525843.1">
    <property type="nucleotide sequence ID" value="NZ_JACIJM010000002.1"/>
</dbReference>
<reference evidence="2 3" key="1">
    <citation type="submission" date="2020-08" db="EMBL/GenBank/DDBJ databases">
        <title>Genomic Encyclopedia of Type Strains, Phase IV (KMG-IV): sequencing the most valuable type-strain genomes for metagenomic binning, comparative biology and taxonomic classification.</title>
        <authorList>
            <person name="Goeker M."/>
        </authorList>
    </citation>
    <scope>NUCLEOTIDE SEQUENCE [LARGE SCALE GENOMIC DNA]</scope>
    <source>
        <strain evidence="2 3">DSM 101064</strain>
    </source>
</reference>
<evidence type="ECO:0000313" key="2">
    <source>
        <dbReference type="EMBL" id="MBB5721170.1"/>
    </source>
</evidence>
<accession>A0A7W9BIK8</accession>
<proteinExistence type="predicted"/>
<dbReference type="SUPFAM" id="SSF52540">
    <property type="entry name" value="P-loop containing nucleoside triphosphate hydrolases"/>
    <property type="match status" value="1"/>
</dbReference>
<dbReference type="PANTHER" id="PTHR43581">
    <property type="entry name" value="ATP/GTP PHOSPHATASE"/>
    <property type="match status" value="1"/>
</dbReference>
<protein>
    <recommendedName>
        <fullName evidence="1">AAA+ ATPase domain-containing protein</fullName>
    </recommendedName>
</protein>
<dbReference type="AlphaFoldDB" id="A0A7W9BIK8"/>
<dbReference type="InterPro" id="IPR027417">
    <property type="entry name" value="P-loop_NTPase"/>
</dbReference>
<dbReference type="PANTHER" id="PTHR43581:SF4">
    <property type="entry name" value="ATP_GTP PHOSPHATASE"/>
    <property type="match status" value="1"/>
</dbReference>
<gene>
    <name evidence="2" type="ORF">FHS72_000777</name>
</gene>
<dbReference type="SMART" id="SM00382">
    <property type="entry name" value="AAA"/>
    <property type="match status" value="1"/>
</dbReference>
<dbReference type="Gene3D" id="3.40.50.300">
    <property type="entry name" value="P-loop containing nucleotide triphosphate hydrolases"/>
    <property type="match status" value="1"/>
</dbReference>
<dbReference type="InterPro" id="IPR003593">
    <property type="entry name" value="AAA+_ATPase"/>
</dbReference>
<dbReference type="GO" id="GO:0016887">
    <property type="term" value="F:ATP hydrolysis activity"/>
    <property type="evidence" value="ECO:0007669"/>
    <property type="project" value="InterPro"/>
</dbReference>
<keyword evidence="3" id="KW-1185">Reference proteome</keyword>
<dbReference type="InterPro" id="IPR051396">
    <property type="entry name" value="Bact_Antivir_Def_Nuclease"/>
</dbReference>
<evidence type="ECO:0000259" key="1">
    <source>
        <dbReference type="SMART" id="SM00382"/>
    </source>
</evidence>
<name>A0A7W9BIK8_9RHOB</name>
<dbReference type="EMBL" id="JACIJM010000002">
    <property type="protein sequence ID" value="MBB5721170.1"/>
    <property type="molecule type" value="Genomic_DNA"/>
</dbReference>
<sequence>MMAQKPRVSIAKISFSGGQDFSFTAKEKVIIVGPNNSGKSQTLREIVKYTNEGEQARPVVLTSLELEKTGTADELKGYLEEHAQIVEKHYRYKNWNIYADHISLWAQPFLQHGLALGFIKNIDANNRLAICRLQKSISDTDQRTTPQHLLYDSESLMRRISSLFRQAFGQDLMINYRGGSVIPIHVGQLPTSDIGHPVSDRYVEAVKSNPPLHEQGDGVKSYAGILFEAVASDIDITLIDEPEAFLHPPQMRRLGETLASEVNGQLFVATHSSDIMRGFLEGTKGNVRMLRIRREGKKNLVAEAAPDTVKELWNTPVLRYSNALEAVFHEQAILCEDHSDCRLFNAIADHLAETQSGHWLDTAYIPTGGKHAIPTIANILRKIGVPTKAVFDIDILRNQNDLKRSIEAFGGNWADFSGPWSQVNAAVSSGMPVKSNQEIKASIKQIIDDAGTTKLPKGDITEAMKQGSAWSLVKKVGPSGLPRGEARQNYSTLAQKLEEIGIYLVPVGEVEEFCPEMGVHGPKFVNKVLTEVDLSDDRLEPLRSFVTKFHNGQHAII</sequence>
<dbReference type="Pfam" id="PF13304">
    <property type="entry name" value="AAA_21"/>
    <property type="match status" value="1"/>
</dbReference>
<dbReference type="InterPro" id="IPR003959">
    <property type="entry name" value="ATPase_AAA_core"/>
</dbReference>
<dbReference type="GO" id="GO:0005524">
    <property type="term" value="F:ATP binding"/>
    <property type="evidence" value="ECO:0007669"/>
    <property type="project" value="InterPro"/>
</dbReference>
<dbReference type="InterPro" id="IPR034139">
    <property type="entry name" value="TOPRIM_OLD"/>
</dbReference>
<comment type="caution">
    <text evidence="2">The sequence shown here is derived from an EMBL/GenBank/DDBJ whole genome shotgun (WGS) entry which is preliminary data.</text>
</comment>
<dbReference type="Proteomes" id="UP000535415">
    <property type="component" value="Unassembled WGS sequence"/>
</dbReference>